<keyword evidence="10" id="KW-1185">Reference proteome</keyword>
<keyword evidence="3" id="KW-1003">Cell membrane</keyword>
<evidence type="ECO:0000256" key="5">
    <source>
        <dbReference type="ARBA" id="ARBA00022989"/>
    </source>
</evidence>
<evidence type="ECO:0000256" key="7">
    <source>
        <dbReference type="RuleBase" id="RU363032"/>
    </source>
</evidence>
<feature type="transmembrane region" description="Helical" evidence="7">
    <location>
        <begin position="137"/>
        <end position="157"/>
    </location>
</feature>
<feature type="domain" description="ABC transmembrane type-1" evidence="8">
    <location>
        <begin position="92"/>
        <end position="304"/>
    </location>
</feature>
<evidence type="ECO:0000256" key="1">
    <source>
        <dbReference type="ARBA" id="ARBA00004651"/>
    </source>
</evidence>
<reference evidence="9 10" key="1">
    <citation type="submission" date="2020-12" db="EMBL/GenBank/DDBJ databases">
        <title>Oil enriched cultivation method for isolating marine PHA-producing bacteria.</title>
        <authorList>
            <person name="Zheng W."/>
            <person name="Yu S."/>
            <person name="Huang Y."/>
        </authorList>
    </citation>
    <scope>NUCLEOTIDE SEQUENCE [LARGE SCALE GENOMIC DNA]</scope>
    <source>
        <strain evidence="9 10">SY-2-6</strain>
    </source>
</reference>
<organism evidence="9 10">
    <name type="scientific">Halobacillus kuroshimensis</name>
    <dbReference type="NCBI Taxonomy" id="302481"/>
    <lineage>
        <taxon>Bacteria</taxon>
        <taxon>Bacillati</taxon>
        <taxon>Bacillota</taxon>
        <taxon>Bacilli</taxon>
        <taxon>Bacillales</taxon>
        <taxon>Bacillaceae</taxon>
        <taxon>Halobacillus</taxon>
    </lineage>
</organism>
<keyword evidence="4 7" id="KW-0812">Transmembrane</keyword>
<feature type="transmembrane region" description="Helical" evidence="7">
    <location>
        <begin position="286"/>
        <end position="305"/>
    </location>
</feature>
<dbReference type="InterPro" id="IPR000515">
    <property type="entry name" value="MetI-like"/>
</dbReference>
<comment type="similarity">
    <text evidence="7">Belongs to the binding-protein-dependent transport system permease family.</text>
</comment>
<feature type="transmembrane region" description="Helical" evidence="7">
    <location>
        <begin position="177"/>
        <end position="199"/>
    </location>
</feature>
<evidence type="ECO:0000259" key="8">
    <source>
        <dbReference type="PROSITE" id="PS50928"/>
    </source>
</evidence>
<evidence type="ECO:0000256" key="6">
    <source>
        <dbReference type="ARBA" id="ARBA00023136"/>
    </source>
</evidence>
<keyword evidence="2 7" id="KW-0813">Transport</keyword>
<dbReference type="PANTHER" id="PTHR30193:SF37">
    <property type="entry name" value="INNER MEMBRANE ABC TRANSPORTER PERMEASE PROTEIN YCJO"/>
    <property type="match status" value="1"/>
</dbReference>
<dbReference type="Pfam" id="PF00528">
    <property type="entry name" value="BPD_transp_1"/>
    <property type="match status" value="1"/>
</dbReference>
<keyword evidence="5 7" id="KW-1133">Transmembrane helix</keyword>
<sequence length="315" mass="35424">MNSAPLTKESGYEVGDLPEHSEKAFPLRKDFWQAMLYLLPSFVLFSVFVFYPMFRTIYLSFFLTDYDGMPSVFVGLENYAYIFTSDEFLKSLRATILFVLITVPAGVILALFLALIANEKLKGIGFFRTIFSSNMGMSVAASSVIWLFLFHPSLGALNQMLSTLGLSQVEWLLDPTWAIISVSVTTIWMNTGFAFLIILGGLQNIDEHLYENAGIQGAGYWYQLRRITLPMLSPTMFFIVTVSLINAFQTFGQVDILTQGGPAESTNLIVYSIYREAFVNYQFGTASAQAVILFGCILIVTILQFKFGEKKVHYQ</sequence>
<name>A0ABS3DWU8_9BACI</name>
<keyword evidence="6 7" id="KW-0472">Membrane</keyword>
<evidence type="ECO:0000256" key="2">
    <source>
        <dbReference type="ARBA" id="ARBA00022448"/>
    </source>
</evidence>
<proteinExistence type="inferred from homology"/>
<dbReference type="Gene3D" id="1.10.3720.10">
    <property type="entry name" value="MetI-like"/>
    <property type="match status" value="1"/>
</dbReference>
<evidence type="ECO:0000256" key="3">
    <source>
        <dbReference type="ARBA" id="ARBA00022475"/>
    </source>
</evidence>
<protein>
    <submittedName>
        <fullName evidence="9">Sugar ABC transporter permease</fullName>
    </submittedName>
</protein>
<comment type="caution">
    <text evidence="9">The sequence shown here is derived from an EMBL/GenBank/DDBJ whole genome shotgun (WGS) entry which is preliminary data.</text>
</comment>
<accession>A0ABS3DWU8</accession>
<dbReference type="RefSeq" id="WP_027955780.1">
    <property type="nucleotide sequence ID" value="NZ_JAEKJY010000003.1"/>
</dbReference>
<dbReference type="InterPro" id="IPR051393">
    <property type="entry name" value="ABC_transporter_permease"/>
</dbReference>
<dbReference type="Proteomes" id="UP000663970">
    <property type="component" value="Unassembled WGS sequence"/>
</dbReference>
<evidence type="ECO:0000256" key="4">
    <source>
        <dbReference type="ARBA" id="ARBA00022692"/>
    </source>
</evidence>
<dbReference type="PROSITE" id="PS50928">
    <property type="entry name" value="ABC_TM1"/>
    <property type="match status" value="1"/>
</dbReference>
<comment type="subcellular location">
    <subcellularLocation>
        <location evidence="1 7">Cell membrane</location>
        <topology evidence="1 7">Multi-pass membrane protein</topology>
    </subcellularLocation>
</comment>
<dbReference type="PANTHER" id="PTHR30193">
    <property type="entry name" value="ABC TRANSPORTER PERMEASE PROTEIN"/>
    <property type="match status" value="1"/>
</dbReference>
<dbReference type="SUPFAM" id="SSF161098">
    <property type="entry name" value="MetI-like"/>
    <property type="match status" value="1"/>
</dbReference>
<evidence type="ECO:0000313" key="9">
    <source>
        <dbReference type="EMBL" id="MBN8235817.1"/>
    </source>
</evidence>
<dbReference type="InterPro" id="IPR035906">
    <property type="entry name" value="MetI-like_sf"/>
</dbReference>
<dbReference type="CDD" id="cd06261">
    <property type="entry name" value="TM_PBP2"/>
    <property type="match status" value="1"/>
</dbReference>
<feature type="transmembrane region" description="Helical" evidence="7">
    <location>
        <begin position="34"/>
        <end position="54"/>
    </location>
</feature>
<dbReference type="EMBL" id="JAEKJY010000003">
    <property type="protein sequence ID" value="MBN8235817.1"/>
    <property type="molecule type" value="Genomic_DNA"/>
</dbReference>
<evidence type="ECO:0000313" key="10">
    <source>
        <dbReference type="Proteomes" id="UP000663970"/>
    </source>
</evidence>
<feature type="transmembrane region" description="Helical" evidence="7">
    <location>
        <begin position="229"/>
        <end position="248"/>
    </location>
</feature>
<feature type="transmembrane region" description="Helical" evidence="7">
    <location>
        <begin position="94"/>
        <end position="116"/>
    </location>
</feature>
<gene>
    <name evidence="9" type="ORF">JF544_11190</name>
</gene>